<evidence type="ECO:0000256" key="1">
    <source>
        <dbReference type="ARBA" id="ARBA00000085"/>
    </source>
</evidence>
<dbReference type="InterPro" id="IPR050980">
    <property type="entry name" value="2C_sensor_his_kinase"/>
</dbReference>
<comment type="cofactor">
    <cofactor evidence="3">
        <name>Mg(2+)</name>
        <dbReference type="ChEBI" id="CHEBI:18420"/>
    </cofactor>
</comment>
<evidence type="ECO:0000256" key="24">
    <source>
        <dbReference type="SAM" id="Phobius"/>
    </source>
</evidence>
<keyword evidence="9 24" id="KW-0812">Transmembrane</keyword>
<dbReference type="PANTHER" id="PTHR44936">
    <property type="entry name" value="SENSOR PROTEIN CREC"/>
    <property type="match status" value="1"/>
</dbReference>
<dbReference type="InterPro" id="IPR004358">
    <property type="entry name" value="Sig_transdc_His_kin-like_C"/>
</dbReference>
<evidence type="ECO:0000259" key="26">
    <source>
        <dbReference type="PROSITE" id="PS50885"/>
    </source>
</evidence>
<evidence type="ECO:0000256" key="14">
    <source>
        <dbReference type="ARBA" id="ARBA00022842"/>
    </source>
</evidence>
<evidence type="ECO:0000256" key="20">
    <source>
        <dbReference type="ARBA" id="ARBA00023211"/>
    </source>
</evidence>
<evidence type="ECO:0000256" key="10">
    <source>
        <dbReference type="ARBA" id="ARBA00022741"/>
    </source>
</evidence>
<evidence type="ECO:0000256" key="15">
    <source>
        <dbReference type="ARBA" id="ARBA00022912"/>
    </source>
</evidence>
<dbReference type="GO" id="GO:0004721">
    <property type="term" value="F:phosphoprotein phosphatase activity"/>
    <property type="evidence" value="ECO:0007669"/>
    <property type="project" value="UniProtKB-KW"/>
</dbReference>
<dbReference type="EC" id="2.7.13.3" evidence="5"/>
<reference evidence="27" key="1">
    <citation type="submission" date="2021-01" db="EMBL/GenBank/DDBJ databases">
        <title>Whole genome shotgun sequence of Planotetraspora thailandica NBRC 104271.</title>
        <authorList>
            <person name="Komaki H."/>
            <person name="Tamura T."/>
        </authorList>
    </citation>
    <scope>NUCLEOTIDE SEQUENCE</scope>
    <source>
        <strain evidence="27">NBRC 104271</strain>
    </source>
</reference>
<dbReference type="Gene3D" id="3.30.565.10">
    <property type="entry name" value="Histidine kinase-like ATPase, C-terminal domain"/>
    <property type="match status" value="1"/>
</dbReference>
<gene>
    <name evidence="27" type="ORF">Pth03_13250</name>
</gene>
<dbReference type="PROSITE" id="PS50109">
    <property type="entry name" value="HIS_KIN"/>
    <property type="match status" value="1"/>
</dbReference>
<evidence type="ECO:0000256" key="7">
    <source>
        <dbReference type="ARBA" id="ARBA00022553"/>
    </source>
</evidence>
<keyword evidence="18" id="KW-0346">Stress response</keyword>
<evidence type="ECO:0000313" key="27">
    <source>
        <dbReference type="EMBL" id="GII52936.1"/>
    </source>
</evidence>
<keyword evidence="16 24" id="KW-1133">Transmembrane helix</keyword>
<evidence type="ECO:0000313" key="28">
    <source>
        <dbReference type="Proteomes" id="UP000605992"/>
    </source>
</evidence>
<keyword evidence="7" id="KW-0597">Phosphoprotein</keyword>
<feature type="transmembrane region" description="Helical" evidence="24">
    <location>
        <begin position="155"/>
        <end position="173"/>
    </location>
</feature>
<keyword evidence="12" id="KW-0378">Hydrolase</keyword>
<evidence type="ECO:0000256" key="6">
    <source>
        <dbReference type="ARBA" id="ARBA00022475"/>
    </source>
</evidence>
<name>A0A8J3V0R3_9ACTN</name>
<dbReference type="PANTHER" id="PTHR44936:SF9">
    <property type="entry name" value="SENSOR PROTEIN CREC"/>
    <property type="match status" value="1"/>
</dbReference>
<evidence type="ECO:0000256" key="21">
    <source>
        <dbReference type="ARBA" id="ARBA00040454"/>
    </source>
</evidence>
<dbReference type="SUPFAM" id="SSF47384">
    <property type="entry name" value="Homodimeric domain of signal transducing histidine kinase"/>
    <property type="match status" value="1"/>
</dbReference>
<sequence length="524" mass="55753">MWGGSIRGRITLLVTMLAVVVLVPTGLLAGSMVRHAVTDTVWHDAQRQSNAVAADVRAGRLDGTITPTVAGITLVQVVAPDDRILAASPDARGLPPLTSVWPRPDNPQMNVRACPPGGNPCLDLSALRVHPAADSPVIYAGRPAGGPSSQGMFDWLFAAEVLGLVLLTAWGAWKIAGRTLRPVEDIRAELASINVVHQGNRVAEPPGHDEIARLARTVNNTLIRIEDAKLATEEALQRQRQFAADASHELRTPLAGLRAQLEEARLHPSETDLPAVLQQTLHDVDRLETIVTDLLLLARVGANPSGERRPVDLASLAEDQAARRLEAVEISMTLEAGLTVMGSRTHLSRLVANLLDNAVRHARHAVRVRVYRAGTSGELSVSDDGAGIKPADRERVFERFTRLDTARSRDRGGSGLGLAIAREIAVAHKGVLWVEDAPEGGARFVVRLPLAAPDGLAGGGPDQGRSQPAEPLADGASAARTQRDHQGGTGLDGREAPGADRSDGSREAGRGRQRIQRSVECPAS</sequence>
<organism evidence="27 28">
    <name type="scientific">Planotetraspora thailandica</name>
    <dbReference type="NCBI Taxonomy" id="487172"/>
    <lineage>
        <taxon>Bacteria</taxon>
        <taxon>Bacillati</taxon>
        <taxon>Actinomycetota</taxon>
        <taxon>Actinomycetes</taxon>
        <taxon>Streptosporangiales</taxon>
        <taxon>Streptosporangiaceae</taxon>
        <taxon>Planotetraspora</taxon>
    </lineage>
</organism>
<evidence type="ECO:0000256" key="17">
    <source>
        <dbReference type="ARBA" id="ARBA00023012"/>
    </source>
</evidence>
<dbReference type="InterPro" id="IPR003661">
    <property type="entry name" value="HisK_dim/P_dom"/>
</dbReference>
<feature type="domain" description="HAMP" evidence="26">
    <location>
        <begin position="177"/>
        <end position="230"/>
    </location>
</feature>
<dbReference type="SMART" id="SM00387">
    <property type="entry name" value="HATPase_c"/>
    <property type="match status" value="1"/>
</dbReference>
<evidence type="ECO:0000256" key="9">
    <source>
        <dbReference type="ARBA" id="ARBA00022692"/>
    </source>
</evidence>
<comment type="subcellular location">
    <subcellularLocation>
        <location evidence="4">Cell membrane</location>
        <topology evidence="4">Multi-pass membrane protein</topology>
    </subcellularLocation>
</comment>
<evidence type="ECO:0000256" key="12">
    <source>
        <dbReference type="ARBA" id="ARBA00022801"/>
    </source>
</evidence>
<dbReference type="AlphaFoldDB" id="A0A8J3V0R3"/>
<keyword evidence="11 27" id="KW-0418">Kinase</keyword>
<dbReference type="SUPFAM" id="SSF55874">
    <property type="entry name" value="ATPase domain of HSP90 chaperone/DNA topoisomerase II/histidine kinase"/>
    <property type="match status" value="1"/>
</dbReference>
<feature type="region of interest" description="Disordered" evidence="23">
    <location>
        <begin position="455"/>
        <end position="524"/>
    </location>
</feature>
<dbReference type="PROSITE" id="PS50885">
    <property type="entry name" value="HAMP"/>
    <property type="match status" value="1"/>
</dbReference>
<evidence type="ECO:0000256" key="8">
    <source>
        <dbReference type="ARBA" id="ARBA00022679"/>
    </source>
</evidence>
<evidence type="ECO:0000256" key="19">
    <source>
        <dbReference type="ARBA" id="ARBA00023026"/>
    </source>
</evidence>
<evidence type="ECO:0000259" key="25">
    <source>
        <dbReference type="PROSITE" id="PS50109"/>
    </source>
</evidence>
<keyword evidence="6" id="KW-1003">Cell membrane</keyword>
<comment type="caution">
    <text evidence="27">The sequence shown here is derived from an EMBL/GenBank/DDBJ whole genome shotgun (WGS) entry which is preliminary data.</text>
</comment>
<dbReference type="GO" id="GO:0000155">
    <property type="term" value="F:phosphorelay sensor kinase activity"/>
    <property type="evidence" value="ECO:0007669"/>
    <property type="project" value="InterPro"/>
</dbReference>
<keyword evidence="28" id="KW-1185">Reference proteome</keyword>
<keyword evidence="8" id="KW-0808">Transferase</keyword>
<evidence type="ECO:0000256" key="13">
    <source>
        <dbReference type="ARBA" id="ARBA00022840"/>
    </source>
</evidence>
<keyword evidence="10" id="KW-0547">Nucleotide-binding</keyword>
<keyword evidence="17" id="KW-0902">Two-component regulatory system</keyword>
<feature type="transmembrane region" description="Helical" evidence="24">
    <location>
        <begin position="12"/>
        <end position="33"/>
    </location>
</feature>
<evidence type="ECO:0000256" key="5">
    <source>
        <dbReference type="ARBA" id="ARBA00012438"/>
    </source>
</evidence>
<evidence type="ECO:0000256" key="2">
    <source>
        <dbReference type="ARBA" id="ARBA00001936"/>
    </source>
</evidence>
<evidence type="ECO:0000256" key="3">
    <source>
        <dbReference type="ARBA" id="ARBA00001946"/>
    </source>
</evidence>
<keyword evidence="24" id="KW-0472">Membrane</keyword>
<dbReference type="CDD" id="cd00082">
    <property type="entry name" value="HisKA"/>
    <property type="match status" value="1"/>
</dbReference>
<dbReference type="SMART" id="SM00388">
    <property type="entry name" value="HisKA"/>
    <property type="match status" value="1"/>
</dbReference>
<accession>A0A8J3V0R3</accession>
<dbReference type="InterPro" id="IPR005467">
    <property type="entry name" value="His_kinase_dom"/>
</dbReference>
<keyword evidence="19" id="KW-0843">Virulence</keyword>
<keyword evidence="14" id="KW-0460">Magnesium</keyword>
<evidence type="ECO:0000256" key="16">
    <source>
        <dbReference type="ARBA" id="ARBA00022989"/>
    </source>
</evidence>
<keyword evidence="13" id="KW-0067">ATP-binding</keyword>
<keyword evidence="20" id="KW-0464">Manganese</keyword>
<dbReference type="Pfam" id="PF00512">
    <property type="entry name" value="HisKA"/>
    <property type="match status" value="1"/>
</dbReference>
<keyword evidence="15" id="KW-0904">Protein phosphatase</keyword>
<dbReference type="GO" id="GO:0005886">
    <property type="term" value="C:plasma membrane"/>
    <property type="evidence" value="ECO:0007669"/>
    <property type="project" value="UniProtKB-SubCell"/>
</dbReference>
<dbReference type="PRINTS" id="PR00344">
    <property type="entry name" value="BCTRLSENSOR"/>
</dbReference>
<dbReference type="Pfam" id="PF02518">
    <property type="entry name" value="HATPase_c"/>
    <property type="match status" value="1"/>
</dbReference>
<evidence type="ECO:0000256" key="11">
    <source>
        <dbReference type="ARBA" id="ARBA00022777"/>
    </source>
</evidence>
<comment type="cofactor">
    <cofactor evidence="2">
        <name>Mn(2+)</name>
        <dbReference type="ChEBI" id="CHEBI:29035"/>
    </cofactor>
</comment>
<feature type="domain" description="Histidine kinase" evidence="25">
    <location>
        <begin position="245"/>
        <end position="452"/>
    </location>
</feature>
<dbReference type="EMBL" id="BOOR01000007">
    <property type="protein sequence ID" value="GII52936.1"/>
    <property type="molecule type" value="Genomic_DNA"/>
</dbReference>
<evidence type="ECO:0000256" key="4">
    <source>
        <dbReference type="ARBA" id="ARBA00004651"/>
    </source>
</evidence>
<dbReference type="InterPro" id="IPR036890">
    <property type="entry name" value="HATPase_C_sf"/>
</dbReference>
<protein>
    <recommendedName>
        <fullName evidence="21">Signal transduction histidine-protein kinase/phosphatase MprB</fullName>
        <ecNumber evidence="5">2.7.13.3</ecNumber>
    </recommendedName>
    <alternativeName>
        <fullName evidence="22">Mycobacterial persistence regulator B</fullName>
    </alternativeName>
</protein>
<evidence type="ECO:0000256" key="23">
    <source>
        <dbReference type="SAM" id="MobiDB-lite"/>
    </source>
</evidence>
<dbReference type="FunFam" id="3.30.565.10:FF:000006">
    <property type="entry name" value="Sensor histidine kinase WalK"/>
    <property type="match status" value="1"/>
</dbReference>
<dbReference type="Proteomes" id="UP000605992">
    <property type="component" value="Unassembled WGS sequence"/>
</dbReference>
<dbReference type="CDD" id="cd00075">
    <property type="entry name" value="HATPase"/>
    <property type="match status" value="1"/>
</dbReference>
<comment type="catalytic activity">
    <reaction evidence="1">
        <text>ATP + protein L-histidine = ADP + protein N-phospho-L-histidine.</text>
        <dbReference type="EC" id="2.7.13.3"/>
    </reaction>
</comment>
<feature type="compositionally biased region" description="Basic and acidic residues" evidence="23">
    <location>
        <begin position="481"/>
        <end position="510"/>
    </location>
</feature>
<dbReference type="InterPro" id="IPR003594">
    <property type="entry name" value="HATPase_dom"/>
</dbReference>
<evidence type="ECO:0000256" key="22">
    <source>
        <dbReference type="ARBA" id="ARBA00041776"/>
    </source>
</evidence>
<dbReference type="InterPro" id="IPR003660">
    <property type="entry name" value="HAMP_dom"/>
</dbReference>
<dbReference type="Gene3D" id="1.10.287.130">
    <property type="match status" value="1"/>
</dbReference>
<dbReference type="GO" id="GO:0005524">
    <property type="term" value="F:ATP binding"/>
    <property type="evidence" value="ECO:0007669"/>
    <property type="project" value="UniProtKB-KW"/>
</dbReference>
<proteinExistence type="predicted"/>
<evidence type="ECO:0000256" key="18">
    <source>
        <dbReference type="ARBA" id="ARBA00023016"/>
    </source>
</evidence>
<dbReference type="InterPro" id="IPR036097">
    <property type="entry name" value="HisK_dim/P_sf"/>
</dbReference>